<reference evidence="1 2" key="1">
    <citation type="submission" date="2018-07" db="EMBL/GenBank/DDBJ databases">
        <title>Venubactetium sediminum gen. nov., sp. nov., isolated from a marine solar saltern.</title>
        <authorList>
            <person name="Wang S."/>
        </authorList>
    </citation>
    <scope>NUCLEOTIDE SEQUENCE [LARGE SCALE GENOMIC DNA]</scope>
    <source>
        <strain evidence="1 2">WD2A32</strain>
    </source>
</reference>
<comment type="caution">
    <text evidence="1">The sequence shown here is derived from an EMBL/GenBank/DDBJ whole genome shotgun (WGS) entry which is preliminary data.</text>
</comment>
<organism evidence="1 2">
    <name type="scientific">Ferruginivarius sediminum</name>
    <dbReference type="NCBI Taxonomy" id="2661937"/>
    <lineage>
        <taxon>Bacteria</taxon>
        <taxon>Pseudomonadati</taxon>
        <taxon>Pseudomonadota</taxon>
        <taxon>Alphaproteobacteria</taxon>
        <taxon>Rhodospirillales</taxon>
        <taxon>Rhodospirillaceae</taxon>
        <taxon>Ferruginivarius</taxon>
    </lineage>
</organism>
<evidence type="ECO:0000313" key="1">
    <source>
        <dbReference type="EMBL" id="RDD60768.1"/>
    </source>
</evidence>
<gene>
    <name evidence="1" type="ORF">DRB17_16350</name>
</gene>
<sequence>MLKRIWLVQPMAFARVGGSSTPLRNYYWSTPDLSPHGSGRTRVVAAESLEVAEDGTVSAVPPPENGEIVFKDDEGIRPACPFFELHGEWDGGSGPITHDVLARNGLSLADVTWDVHQANHKAFHLTGAEGDKIESRIQVAGNDHAIKRLEGTPPAGADNPILLDGKHILQGRVQVTRPTEDFPGLRLRFYAPPGHAFAPSNFWDRLDEDPSILRDPGEWVLAKALGHFFGRDWSDFDIPDERLIVNPDSPWPKFGLLQFDDLPEKLVDLLPHLGEAKAVSSAADQSELLRTVAGPTADVGNLPPGLFAYTVGPNAVQDGLGMVDDMSDGIITCHIRGVGKAYARVAVSPPHFAPDRRQPVSLADGLADRVMRGDVRSPDWTADPERWEATRASVNDLLERAYETAGLANIDVWNNWFIEENSTDAKDPDSTVTPEQAAAMLWNTDNVPSVEDLPLTAIGRRRHRRNTATEFFDDLARENPDLIEQWIRTPGEPKHLYDKRMPAVMRGADRYPFHITRRQYDEMKAWAAKLNADAKAAQSDGANSDEND</sequence>
<protein>
    <submittedName>
        <fullName evidence="1">Uncharacterized protein</fullName>
    </submittedName>
</protein>
<dbReference type="Proteomes" id="UP000253941">
    <property type="component" value="Unassembled WGS sequence"/>
</dbReference>
<dbReference type="EMBL" id="QPMH01000020">
    <property type="protein sequence ID" value="RDD60768.1"/>
    <property type="molecule type" value="Genomic_DNA"/>
</dbReference>
<name>A0A369T672_9PROT</name>
<dbReference type="RefSeq" id="WP_114583296.1">
    <property type="nucleotide sequence ID" value="NZ_QPMH01000020.1"/>
</dbReference>
<evidence type="ECO:0000313" key="2">
    <source>
        <dbReference type="Proteomes" id="UP000253941"/>
    </source>
</evidence>
<keyword evidence="2" id="KW-1185">Reference proteome</keyword>
<accession>A0A369T672</accession>
<dbReference type="AlphaFoldDB" id="A0A369T672"/>
<proteinExistence type="predicted"/>